<evidence type="ECO:0000313" key="3">
    <source>
        <dbReference type="Proteomes" id="UP000634136"/>
    </source>
</evidence>
<organism evidence="2 3">
    <name type="scientific">Senna tora</name>
    <dbReference type="NCBI Taxonomy" id="362788"/>
    <lineage>
        <taxon>Eukaryota</taxon>
        <taxon>Viridiplantae</taxon>
        <taxon>Streptophyta</taxon>
        <taxon>Embryophyta</taxon>
        <taxon>Tracheophyta</taxon>
        <taxon>Spermatophyta</taxon>
        <taxon>Magnoliopsida</taxon>
        <taxon>eudicotyledons</taxon>
        <taxon>Gunneridae</taxon>
        <taxon>Pentapetalae</taxon>
        <taxon>rosids</taxon>
        <taxon>fabids</taxon>
        <taxon>Fabales</taxon>
        <taxon>Fabaceae</taxon>
        <taxon>Caesalpinioideae</taxon>
        <taxon>Cassia clade</taxon>
        <taxon>Senna</taxon>
    </lineage>
</organism>
<feature type="compositionally biased region" description="Basic residues" evidence="1">
    <location>
        <begin position="1"/>
        <end position="10"/>
    </location>
</feature>
<sequence length="30" mass="3464">MSKARDHHQTKLTVATLEDEEDTPWGHDTN</sequence>
<protein>
    <submittedName>
        <fullName evidence="2">Uncharacterized protein</fullName>
    </submittedName>
</protein>
<evidence type="ECO:0000256" key="1">
    <source>
        <dbReference type="SAM" id="MobiDB-lite"/>
    </source>
</evidence>
<dbReference type="EMBL" id="JAAIUW010000010">
    <property type="protein sequence ID" value="KAF7811658.1"/>
    <property type="molecule type" value="Genomic_DNA"/>
</dbReference>
<keyword evidence="3" id="KW-1185">Reference proteome</keyword>
<proteinExistence type="predicted"/>
<gene>
    <name evidence="2" type="ORF">G2W53_032634</name>
</gene>
<reference evidence="2" key="1">
    <citation type="submission" date="2020-09" db="EMBL/GenBank/DDBJ databases">
        <title>Genome-Enabled Discovery of Anthraquinone Biosynthesis in Senna tora.</title>
        <authorList>
            <person name="Kang S.-H."/>
            <person name="Pandey R.P."/>
            <person name="Lee C.-M."/>
            <person name="Sim J.-S."/>
            <person name="Jeong J.-T."/>
            <person name="Choi B.-S."/>
            <person name="Jung M."/>
            <person name="Ginzburg D."/>
            <person name="Zhao K."/>
            <person name="Won S.Y."/>
            <person name="Oh T.-J."/>
            <person name="Yu Y."/>
            <person name="Kim N.-H."/>
            <person name="Lee O.R."/>
            <person name="Lee T.-H."/>
            <person name="Bashyal P."/>
            <person name="Kim T.-S."/>
            <person name="Lee W.-H."/>
            <person name="Kawkins C."/>
            <person name="Kim C.-K."/>
            <person name="Kim J.S."/>
            <person name="Ahn B.O."/>
            <person name="Rhee S.Y."/>
            <person name="Sohng J.K."/>
        </authorList>
    </citation>
    <scope>NUCLEOTIDE SEQUENCE</scope>
    <source>
        <tissue evidence="2">Leaf</tissue>
    </source>
</reference>
<dbReference type="AlphaFoldDB" id="A0A834SWA4"/>
<feature type="region of interest" description="Disordered" evidence="1">
    <location>
        <begin position="1"/>
        <end position="30"/>
    </location>
</feature>
<comment type="caution">
    <text evidence="2">The sequence shown here is derived from an EMBL/GenBank/DDBJ whole genome shotgun (WGS) entry which is preliminary data.</text>
</comment>
<evidence type="ECO:0000313" key="2">
    <source>
        <dbReference type="EMBL" id="KAF7811658.1"/>
    </source>
</evidence>
<dbReference type="Proteomes" id="UP000634136">
    <property type="component" value="Unassembled WGS sequence"/>
</dbReference>
<name>A0A834SWA4_9FABA</name>
<accession>A0A834SWA4</accession>